<feature type="compositionally biased region" description="Polar residues" evidence="1">
    <location>
        <begin position="248"/>
        <end position="257"/>
    </location>
</feature>
<reference evidence="2 3" key="1">
    <citation type="journal article" date="2016" name="BMC Genomics">
        <title>Comparative genomics reveals Cyclospora cayetanensis possesses coccidia-like metabolism and invasion components but unique surface antigens.</title>
        <authorList>
            <person name="Liu S."/>
            <person name="Wang L."/>
            <person name="Zheng H."/>
            <person name="Xu Z."/>
            <person name="Roellig D.M."/>
            <person name="Li N."/>
            <person name="Frace M.A."/>
            <person name="Tang K."/>
            <person name="Arrowood M.J."/>
            <person name="Moss D.M."/>
            <person name="Zhang L."/>
            <person name="Feng Y."/>
            <person name="Xiao L."/>
        </authorList>
    </citation>
    <scope>NUCLEOTIDE SEQUENCE [LARGE SCALE GENOMIC DNA]</scope>
    <source>
        <strain evidence="2 3">CHN_HEN01</strain>
    </source>
</reference>
<name>A0A1D3DAZ1_9EIME</name>
<keyword evidence="3" id="KW-1185">Reference proteome</keyword>
<dbReference type="AlphaFoldDB" id="A0A1D3DAZ1"/>
<evidence type="ECO:0000313" key="3">
    <source>
        <dbReference type="Proteomes" id="UP000095192"/>
    </source>
</evidence>
<comment type="caution">
    <text evidence="2">The sequence shown here is derived from an EMBL/GenBank/DDBJ whole genome shotgun (WGS) entry which is preliminary data.</text>
</comment>
<gene>
    <name evidence="2" type="ORF">cyc_02815</name>
</gene>
<dbReference type="InParanoid" id="A0A1D3DAZ1"/>
<evidence type="ECO:0000313" key="2">
    <source>
        <dbReference type="EMBL" id="OEH80595.1"/>
    </source>
</evidence>
<dbReference type="EMBL" id="JROU02000033">
    <property type="protein sequence ID" value="OEH80595.1"/>
    <property type="molecule type" value="Genomic_DNA"/>
</dbReference>
<dbReference type="Proteomes" id="UP000095192">
    <property type="component" value="Unassembled WGS sequence"/>
</dbReference>
<dbReference type="VEuPathDB" id="ToxoDB:LOC34619610"/>
<feature type="region of interest" description="Disordered" evidence="1">
    <location>
        <begin position="192"/>
        <end position="272"/>
    </location>
</feature>
<accession>A0A1D3DAZ1</accession>
<organism evidence="2 3">
    <name type="scientific">Cyclospora cayetanensis</name>
    <dbReference type="NCBI Taxonomy" id="88456"/>
    <lineage>
        <taxon>Eukaryota</taxon>
        <taxon>Sar</taxon>
        <taxon>Alveolata</taxon>
        <taxon>Apicomplexa</taxon>
        <taxon>Conoidasida</taxon>
        <taxon>Coccidia</taxon>
        <taxon>Eucoccidiorida</taxon>
        <taxon>Eimeriorina</taxon>
        <taxon>Eimeriidae</taxon>
        <taxon>Cyclospora</taxon>
    </lineage>
</organism>
<evidence type="ECO:0000256" key="1">
    <source>
        <dbReference type="SAM" id="MobiDB-lite"/>
    </source>
</evidence>
<dbReference type="VEuPathDB" id="ToxoDB:cyc_02815"/>
<protein>
    <submittedName>
        <fullName evidence="2">Uncharacterized protein</fullName>
    </submittedName>
</protein>
<sequence length="272" mass="31031">MSWERVGLQAVTNRCARARAGRTKDHLYTSSILAQQSAFTMPKGAIHYTGTNFSRLRRLDVVSRVRALTHQRMMQRPQWLTYAERAPPLELSSLHLKCRRVHNTYLALTRELLQKYPDVRFQDCFVEGNDPVKGLDTFRADHPAMQFVALQLRLMNQGVPKAAAFKKMEIARSQMKHLLHIRRVLRQLRDRAEQANPNDASEHDASSSSASAGPKHRRFPSLRQRAFSGLRPSSRQPRRGSGDVETLQYPSSINTEGESLDAELVGSEDSWR</sequence>
<proteinExistence type="predicted"/>